<dbReference type="Pfam" id="PF02096">
    <property type="entry name" value="60KD_IMP"/>
    <property type="match status" value="1"/>
</dbReference>
<dbReference type="InterPro" id="IPR038221">
    <property type="entry name" value="YidC_periplasmic_sf"/>
</dbReference>
<dbReference type="HAMAP" id="MF_01810">
    <property type="entry name" value="YidC_type1"/>
    <property type="match status" value="1"/>
</dbReference>
<dbReference type="PRINTS" id="PR00701">
    <property type="entry name" value="60KDINNERMP"/>
</dbReference>
<evidence type="ECO:0000256" key="7">
    <source>
        <dbReference type="ARBA" id="ARBA00022927"/>
    </source>
</evidence>
<feature type="region of interest" description="Disordered" evidence="14">
    <location>
        <begin position="578"/>
        <end position="601"/>
    </location>
</feature>
<dbReference type="NCBIfam" id="TIGR03592">
    <property type="entry name" value="yidC_oxa1_cterm"/>
    <property type="match status" value="1"/>
</dbReference>
<feature type="compositionally biased region" description="Low complexity" evidence="14">
    <location>
        <begin position="62"/>
        <end position="77"/>
    </location>
</feature>
<comment type="caution">
    <text evidence="17">The sequence shown here is derived from an EMBL/GenBank/DDBJ whole genome shotgun (WGS) entry which is preliminary data.</text>
</comment>
<comment type="function">
    <text evidence="13">Required for the insertion and/or proper folding and/or complex formation of integral membrane proteins into the membrane. Involved in integration of membrane proteins that insert both dependently and independently of the Sec translocase complex, as well as at least some lipoproteins. Aids folding of multispanning membrane proteins.</text>
</comment>
<organism evidence="17 18">
    <name type="scientific">Helicobacter japonicus</name>
    <dbReference type="NCBI Taxonomy" id="425400"/>
    <lineage>
        <taxon>Bacteria</taxon>
        <taxon>Pseudomonadati</taxon>
        <taxon>Campylobacterota</taxon>
        <taxon>Epsilonproteobacteria</taxon>
        <taxon>Campylobacterales</taxon>
        <taxon>Helicobacteraceae</taxon>
        <taxon>Helicobacter</taxon>
    </lineage>
</organism>
<reference evidence="17 18" key="1">
    <citation type="journal article" date="2014" name="Genome Announc.">
        <title>Draft genome sequences of eight enterohepatic helicobacter species isolated from both laboratory and wild rodents.</title>
        <authorList>
            <person name="Sheh A."/>
            <person name="Shen Z."/>
            <person name="Fox J.G."/>
        </authorList>
    </citation>
    <scope>NUCLEOTIDE SEQUENCE [LARGE SCALE GENOMIC DNA]</scope>
    <source>
        <strain evidence="17 18">MIT 01-6451</strain>
    </source>
</reference>
<proteinExistence type="inferred from homology"/>
<dbReference type="GeneID" id="82322068"/>
<evidence type="ECO:0000259" key="16">
    <source>
        <dbReference type="Pfam" id="PF14849"/>
    </source>
</evidence>
<dbReference type="InterPro" id="IPR001708">
    <property type="entry name" value="YidC/ALB3/OXA1/COX18"/>
</dbReference>
<dbReference type="InterPro" id="IPR028055">
    <property type="entry name" value="YidC/Oxa/ALB_C"/>
</dbReference>
<dbReference type="AlphaFoldDB" id="A0A4U8TN60"/>
<evidence type="ECO:0000313" key="18">
    <source>
        <dbReference type="Proteomes" id="UP000029707"/>
    </source>
</evidence>
<dbReference type="GO" id="GO:0051205">
    <property type="term" value="P:protein insertion into membrane"/>
    <property type="evidence" value="ECO:0007669"/>
    <property type="project" value="TreeGrafter"/>
</dbReference>
<evidence type="ECO:0000256" key="6">
    <source>
        <dbReference type="ARBA" id="ARBA00022692"/>
    </source>
</evidence>
<evidence type="ECO:0000256" key="11">
    <source>
        <dbReference type="ARBA" id="ARBA00033245"/>
    </source>
</evidence>
<feature type="transmembrane region" description="Helical" evidence="13">
    <location>
        <begin position="449"/>
        <end position="472"/>
    </location>
</feature>
<evidence type="ECO:0000256" key="10">
    <source>
        <dbReference type="ARBA" id="ARBA00023186"/>
    </source>
</evidence>
<keyword evidence="5 13" id="KW-1003">Cell membrane</keyword>
<dbReference type="Pfam" id="PF14849">
    <property type="entry name" value="YidC_periplas"/>
    <property type="match status" value="1"/>
</dbReference>
<evidence type="ECO:0000256" key="1">
    <source>
        <dbReference type="ARBA" id="ARBA00004429"/>
    </source>
</evidence>
<dbReference type="NCBIfam" id="TIGR03593">
    <property type="entry name" value="yidC_nterm"/>
    <property type="match status" value="1"/>
</dbReference>
<dbReference type="PRINTS" id="PR01900">
    <property type="entry name" value="YIDCPROTEIN"/>
</dbReference>
<feature type="compositionally biased region" description="Basic and acidic residues" evidence="14">
    <location>
        <begin position="578"/>
        <end position="591"/>
    </location>
</feature>
<dbReference type="GO" id="GO:0005886">
    <property type="term" value="C:plasma membrane"/>
    <property type="evidence" value="ECO:0007669"/>
    <property type="project" value="UniProtKB-SubCell"/>
</dbReference>
<dbReference type="NCBIfam" id="NF002357">
    <property type="entry name" value="PRK01318.2-4"/>
    <property type="match status" value="1"/>
</dbReference>
<keyword evidence="10 13" id="KW-0143">Chaperone</keyword>
<comment type="subunit">
    <text evidence="13">Interacts with the Sec translocase complex via SecD. Specifically interacts with transmembrane segments of nascent integral membrane proteins during membrane integration.</text>
</comment>
<keyword evidence="8 13" id="KW-1133">Transmembrane helix</keyword>
<dbReference type="RefSeq" id="WP_034360938.1">
    <property type="nucleotide sequence ID" value="NZ_CAJUDB010000003.1"/>
</dbReference>
<feature type="transmembrane region" description="Helical" evidence="13">
    <location>
        <begin position="492"/>
        <end position="509"/>
    </location>
</feature>
<evidence type="ECO:0000256" key="8">
    <source>
        <dbReference type="ARBA" id="ARBA00022989"/>
    </source>
</evidence>
<dbReference type="InterPro" id="IPR019998">
    <property type="entry name" value="Membr_insert_YidC"/>
</dbReference>
<evidence type="ECO:0000256" key="14">
    <source>
        <dbReference type="SAM" id="MobiDB-lite"/>
    </source>
</evidence>
<dbReference type="PANTHER" id="PTHR12428">
    <property type="entry name" value="OXA1"/>
    <property type="match status" value="1"/>
</dbReference>
<comment type="similarity">
    <text evidence="2 13">Belongs to the OXA1/ALB3/YidC family. Type 1 subfamily.</text>
</comment>
<dbReference type="EMBL" id="JRMQ02000005">
    <property type="protein sequence ID" value="TLE01907.1"/>
    <property type="molecule type" value="Genomic_DNA"/>
</dbReference>
<accession>A0A4U8TN60</accession>
<evidence type="ECO:0000256" key="9">
    <source>
        <dbReference type="ARBA" id="ARBA00023136"/>
    </source>
</evidence>
<evidence type="ECO:0000256" key="4">
    <source>
        <dbReference type="ARBA" id="ARBA00022448"/>
    </source>
</evidence>
<evidence type="ECO:0000259" key="15">
    <source>
        <dbReference type="Pfam" id="PF02096"/>
    </source>
</evidence>
<dbReference type="STRING" id="425400.LS65_02170"/>
<evidence type="ECO:0000256" key="13">
    <source>
        <dbReference type="HAMAP-Rule" id="MF_01810"/>
    </source>
</evidence>
<comment type="subcellular location">
    <subcellularLocation>
        <location evidence="1">Cell inner membrane</location>
        <topology evidence="1">Multi-pass membrane protein</topology>
    </subcellularLocation>
    <subcellularLocation>
        <location evidence="13">Cell membrane</location>
        <topology evidence="13">Multi-pass membrane protein</topology>
    </subcellularLocation>
</comment>
<evidence type="ECO:0000256" key="3">
    <source>
        <dbReference type="ARBA" id="ARBA00015325"/>
    </source>
</evidence>
<dbReference type="OrthoDB" id="9780552at2"/>
<feature type="transmembrane region" description="Helical" evidence="13">
    <location>
        <begin position="386"/>
        <end position="406"/>
    </location>
</feature>
<feature type="domain" description="Membrane insertase YidC/Oxa/ALB C-terminal" evidence="15">
    <location>
        <begin position="386"/>
        <end position="567"/>
    </location>
</feature>
<keyword evidence="9 13" id="KW-0472">Membrane</keyword>
<keyword evidence="18" id="KW-1185">Reference proteome</keyword>
<dbReference type="InterPro" id="IPR028053">
    <property type="entry name" value="Membr_insert_YidC_N"/>
</dbReference>
<keyword evidence="7 13" id="KW-0653">Protein transport</keyword>
<sequence>MYRPNEQDNGISLSRVLLAVGLSIAFFAVYAYFFPQKPTQTPTKTEINASNDAKTDANTQDISSPSFPSSQIPHQSSVESAQAIQSPITNNPQSLKQTIIAHIQSEHFDIEIDALGRIKQVYLKDEQFTRGEQKSLFGMVGEVLGFKSSHRETLEKLPLFDENGLHTMEVRFSDSSLNQKAFNTPYTTNIKHITLENAPIEIILTQNLDDVVLTKYLTIHPNLAYDVRIEINQPHIEYFVSNGMRPTADPDTYAFRGVITRNTLDSVLTKIEDGDASSDYLAKTALDVRHSSFVASVDRYYASLFFTDNPQGLYVVVSGDNAHNPMPYVRFEGNASFAGYIGPKIYKELQSIDETLTDVVEYGRITFFAKPLFVLLEYLYDLCGNWGWAIVLLTLIVRIVLYPLTYRGMMSMQKLKDLAPKMKDLQMRYKDDPQKLQIHMMDLYKKHGANPLGGCLPLLLQIPVFFAIYRVLHNAVELKSSAWILWINDLSAIDPYFVLPVLMGASMYLSQKLTPSNFTDPMQEKIFKMLPIIFTIFFIIFPFPAGLVLYWTINNVFSIIQQILLNKVMESRKAKEIAEHHNDHHHNEKHTNKNTNKKGIK</sequence>
<dbReference type="InterPro" id="IPR047196">
    <property type="entry name" value="YidC_ALB_C"/>
</dbReference>
<feature type="transmembrane region" description="Helical" evidence="13">
    <location>
        <begin position="12"/>
        <end position="33"/>
    </location>
</feature>
<protein>
    <recommendedName>
        <fullName evidence="3 13">Membrane protein insertase YidC</fullName>
    </recommendedName>
    <alternativeName>
        <fullName evidence="12 13">Foldase YidC</fullName>
    </alternativeName>
    <alternativeName>
        <fullName evidence="11 13">Membrane integrase YidC</fullName>
    </alternativeName>
    <alternativeName>
        <fullName evidence="13">Membrane protein YidC</fullName>
    </alternativeName>
</protein>
<dbReference type="CDD" id="cd19960">
    <property type="entry name" value="YidC_peri"/>
    <property type="match status" value="1"/>
</dbReference>
<keyword evidence="4 13" id="KW-0813">Transport</keyword>
<dbReference type="Gene3D" id="2.70.98.90">
    <property type="match status" value="1"/>
</dbReference>
<evidence type="ECO:0000313" key="17">
    <source>
        <dbReference type="EMBL" id="TLE01907.1"/>
    </source>
</evidence>
<evidence type="ECO:0000256" key="2">
    <source>
        <dbReference type="ARBA" id="ARBA00010527"/>
    </source>
</evidence>
<feature type="transmembrane region" description="Helical" evidence="13">
    <location>
        <begin position="530"/>
        <end position="553"/>
    </location>
</feature>
<feature type="domain" description="Membrane insertase YidC N-terminal" evidence="16">
    <location>
        <begin position="156"/>
        <end position="374"/>
    </location>
</feature>
<feature type="region of interest" description="Disordered" evidence="14">
    <location>
        <begin position="53"/>
        <end position="83"/>
    </location>
</feature>
<evidence type="ECO:0000256" key="12">
    <source>
        <dbReference type="ARBA" id="ARBA00033342"/>
    </source>
</evidence>
<keyword evidence="6 13" id="KW-0812">Transmembrane</keyword>
<name>A0A4U8TN60_9HELI</name>
<dbReference type="Proteomes" id="UP000029707">
    <property type="component" value="Unassembled WGS sequence"/>
</dbReference>
<dbReference type="GO" id="GO:0032977">
    <property type="term" value="F:membrane insertase activity"/>
    <property type="evidence" value="ECO:0007669"/>
    <property type="project" value="InterPro"/>
</dbReference>
<dbReference type="CDD" id="cd20070">
    <property type="entry name" value="5TM_YidC_Alb3"/>
    <property type="match status" value="1"/>
</dbReference>
<dbReference type="GO" id="GO:0015031">
    <property type="term" value="P:protein transport"/>
    <property type="evidence" value="ECO:0007669"/>
    <property type="project" value="UniProtKB-KW"/>
</dbReference>
<evidence type="ECO:0000256" key="5">
    <source>
        <dbReference type="ARBA" id="ARBA00022475"/>
    </source>
</evidence>
<dbReference type="PANTHER" id="PTHR12428:SF65">
    <property type="entry name" value="CYTOCHROME C OXIDASE ASSEMBLY PROTEIN COX18, MITOCHONDRIAL"/>
    <property type="match status" value="1"/>
</dbReference>
<gene>
    <name evidence="13 17" type="primary">yidC</name>
    <name evidence="17" type="ORF">LS65_004905</name>
</gene>